<dbReference type="Proteomes" id="UP000006911">
    <property type="component" value="Unassembled WGS sequence"/>
</dbReference>
<protein>
    <submittedName>
        <fullName evidence="1">(Perigord truffle) hypothetical protein</fullName>
    </submittedName>
</protein>
<dbReference type="STRING" id="656061.D5G6U4"/>
<dbReference type="GeneID" id="9182472"/>
<dbReference type="AlphaFoldDB" id="D5G6U4"/>
<evidence type="ECO:0000313" key="2">
    <source>
        <dbReference type="Proteomes" id="UP000006911"/>
    </source>
</evidence>
<proteinExistence type="predicted"/>
<dbReference type="RefSeq" id="XP_002836080.1">
    <property type="nucleotide sequence ID" value="XM_002836034.1"/>
</dbReference>
<sequence>MTAKEAHASLKIQKVICGAKGLDVTELIHRLTTRDAIFSVDNAKRLAELKWQCGYIIKRRNADF</sequence>
<dbReference type="EMBL" id="FN430016">
    <property type="protein sequence ID" value="CAZ80237.1"/>
    <property type="molecule type" value="Genomic_DNA"/>
</dbReference>
<name>D5G6U4_TUBMM</name>
<dbReference type="HOGENOM" id="CLU_2869273_0_0_1"/>
<evidence type="ECO:0000313" key="1">
    <source>
        <dbReference type="EMBL" id="CAZ80237.1"/>
    </source>
</evidence>
<accession>D5G6U4</accession>
<organism evidence="1 2">
    <name type="scientific">Tuber melanosporum (strain Mel28)</name>
    <name type="common">Perigord black truffle</name>
    <dbReference type="NCBI Taxonomy" id="656061"/>
    <lineage>
        <taxon>Eukaryota</taxon>
        <taxon>Fungi</taxon>
        <taxon>Dikarya</taxon>
        <taxon>Ascomycota</taxon>
        <taxon>Pezizomycotina</taxon>
        <taxon>Pezizomycetes</taxon>
        <taxon>Pezizales</taxon>
        <taxon>Tuberaceae</taxon>
        <taxon>Tuber</taxon>
    </lineage>
</organism>
<keyword evidence="2" id="KW-1185">Reference proteome</keyword>
<dbReference type="InParanoid" id="D5G6U4"/>
<gene>
    <name evidence="1" type="ORF">GSTUM_00002262001</name>
</gene>
<dbReference type="KEGG" id="tml:GSTUM_00002262001"/>
<reference evidence="1 2" key="1">
    <citation type="journal article" date="2010" name="Nature">
        <title>Perigord black truffle genome uncovers evolutionary origins and mechanisms of symbiosis.</title>
        <authorList>
            <person name="Martin F."/>
            <person name="Kohler A."/>
            <person name="Murat C."/>
            <person name="Balestrini R."/>
            <person name="Coutinho P.M."/>
            <person name="Jaillon O."/>
            <person name="Montanini B."/>
            <person name="Morin E."/>
            <person name="Noel B."/>
            <person name="Percudani R."/>
            <person name="Porcel B."/>
            <person name="Rubini A."/>
            <person name="Amicucci A."/>
            <person name="Amselem J."/>
            <person name="Anthouard V."/>
            <person name="Arcioni S."/>
            <person name="Artiguenave F."/>
            <person name="Aury J.M."/>
            <person name="Ballario P."/>
            <person name="Bolchi A."/>
            <person name="Brenna A."/>
            <person name="Brun A."/>
            <person name="Buee M."/>
            <person name="Cantarel B."/>
            <person name="Chevalier G."/>
            <person name="Couloux A."/>
            <person name="Da Silva C."/>
            <person name="Denoeud F."/>
            <person name="Duplessis S."/>
            <person name="Ghignone S."/>
            <person name="Hilselberger B."/>
            <person name="Iotti M."/>
            <person name="Marcais B."/>
            <person name="Mello A."/>
            <person name="Miranda M."/>
            <person name="Pacioni G."/>
            <person name="Quesneville H."/>
            <person name="Riccioni C."/>
            <person name="Ruotolo R."/>
            <person name="Splivallo R."/>
            <person name="Stocchi V."/>
            <person name="Tisserant E."/>
            <person name="Viscomi A.R."/>
            <person name="Zambonelli A."/>
            <person name="Zampieri E."/>
            <person name="Henrissat B."/>
            <person name="Lebrun M.H."/>
            <person name="Paolocci F."/>
            <person name="Bonfante P."/>
            <person name="Ottonello S."/>
            <person name="Wincker P."/>
        </authorList>
    </citation>
    <scope>NUCLEOTIDE SEQUENCE [LARGE SCALE GENOMIC DNA]</scope>
    <source>
        <strain evidence="1 2">Mel28</strain>
    </source>
</reference>